<evidence type="ECO:0000313" key="2">
    <source>
        <dbReference type="Proteomes" id="UP000233618"/>
    </source>
</evidence>
<sequence length="289" mass="33056">MSSMRKIIWSLEIILLFNSCNLFSSKKNKEQVSEGELLEYQLMKENADKMKRIFFVLPSPIEISLLIKKSGVHFREDLLNSMENLPGYSTSSSRAIALGVYCADLSYASLNEQYQISIEYMNVSRSLAESLGILRTVGQDKVRLLESNVTNKELIVDIVSEIYMESNQQLREQDRYSLSALMLIGGWVECMYIATQSVNPNEKSHEELIKQILDQKLSLESIKTVLQDNQADPIIKPIYQNVLQLEKLFEMSIKTSDMKEGADFIDSVDELVFVQLVAKIGDMRDYLVH</sequence>
<proteinExistence type="predicted"/>
<evidence type="ECO:0000313" key="1">
    <source>
        <dbReference type="EMBL" id="PKQ68679.1"/>
    </source>
</evidence>
<name>A0A2N3IEF2_9BACT</name>
<dbReference type="Proteomes" id="UP000233618">
    <property type="component" value="Unassembled WGS sequence"/>
</dbReference>
<comment type="caution">
    <text evidence="1">The sequence shown here is derived from an EMBL/GenBank/DDBJ whole genome shotgun (WGS) entry which is preliminary data.</text>
</comment>
<organism evidence="1 2">
    <name type="scientific">Labilibaculum manganireducens</name>
    <dbReference type="NCBI Taxonomy" id="1940525"/>
    <lineage>
        <taxon>Bacteria</taxon>
        <taxon>Pseudomonadati</taxon>
        <taxon>Bacteroidota</taxon>
        <taxon>Bacteroidia</taxon>
        <taxon>Marinilabiliales</taxon>
        <taxon>Marinifilaceae</taxon>
        <taxon>Labilibaculum</taxon>
    </lineage>
</organism>
<protein>
    <submittedName>
        <fullName evidence="1">Uncharacterized protein</fullName>
    </submittedName>
</protein>
<dbReference type="EMBL" id="MVDE01000003">
    <property type="protein sequence ID" value="PKQ68679.1"/>
    <property type="molecule type" value="Genomic_DNA"/>
</dbReference>
<reference evidence="1 2" key="1">
    <citation type="journal article" date="2017" name="Front. Microbiol.">
        <title>Labilibaculum manganireducens gen. nov., sp. nov. and Labilibaculum filiforme sp. nov., Novel Bacteroidetes Isolated from Subsurface Sediments of the Baltic Sea.</title>
        <authorList>
            <person name="Vandieken V."/>
            <person name="Marshall I.P."/>
            <person name="Niemann H."/>
            <person name="Engelen B."/>
            <person name="Cypionka H."/>
        </authorList>
    </citation>
    <scope>NUCLEOTIDE SEQUENCE [LARGE SCALE GENOMIC DNA]</scope>
    <source>
        <strain evidence="1 2">59.10-2M</strain>
    </source>
</reference>
<accession>A0A2N3IEF2</accession>
<gene>
    <name evidence="1" type="ORF">BZG01_02875</name>
</gene>
<dbReference type="AlphaFoldDB" id="A0A2N3IEF2"/>
<keyword evidence="2" id="KW-1185">Reference proteome</keyword>